<organism evidence="2 3">
    <name type="scientific">Halorubrum tailed virus 4</name>
    <dbReference type="NCBI Taxonomy" id="1273752"/>
    <lineage>
        <taxon>Viruses</taxon>
        <taxon>Duplodnaviria</taxon>
        <taxon>Heunggongvirae</taxon>
        <taxon>Uroviricota</taxon>
        <taxon>Caudoviricetes</taxon>
        <taxon>Kirjokansivirales</taxon>
        <taxon>Haloferuviridae</taxon>
        <taxon>Saldibavirus</taxon>
        <taxon>Saldibavirus natrii</taxon>
        <taxon>Saldibavirus HRTV4</taxon>
    </lineage>
</organism>
<keyword evidence="3" id="KW-1185">Reference proteome</keyword>
<gene>
    <name evidence="2" type="primary">29</name>
    <name evidence="2" type="ORF">HRTV4_29</name>
</gene>
<proteinExistence type="predicted"/>
<reference evidence="2 3" key="1">
    <citation type="submission" date="2012-12" db="EMBL/GenBank/DDBJ databases">
        <authorList>
            <person name="Sencilo A."/>
            <person name="Jacobs-Sera D."/>
            <person name="Russell D.A."/>
            <person name="Ko C."/>
            <person name="Atanasova N."/>
            <person name="Osterlund E."/>
            <person name="Oksanen H.M."/>
            <person name="Bamford D.H."/>
            <person name="Hatfull G.F."/>
            <person name="Roine E."/>
            <person name="Hendrix R.W."/>
        </authorList>
    </citation>
    <scope>NUCLEOTIDE SEQUENCE [LARGE SCALE GENOMIC DNA]</scope>
</reference>
<dbReference type="KEGG" id="vg:16194377"/>
<evidence type="ECO:0000313" key="2">
    <source>
        <dbReference type="EMBL" id="AGM11122.1"/>
    </source>
</evidence>
<sequence length="60" mass="6918">MSDHDFTIVSKSERRSPLQELHPTRCDHDRVYTSDKYPAAGTRYICVDCGRGSTFPRDLE</sequence>
<dbReference type="Proteomes" id="UP000202022">
    <property type="component" value="Segment"/>
</dbReference>
<protein>
    <submittedName>
        <fullName evidence="2">Uncharacterized protein</fullName>
    </submittedName>
</protein>
<feature type="region of interest" description="Disordered" evidence="1">
    <location>
        <begin position="1"/>
        <end position="20"/>
    </location>
</feature>
<dbReference type="GeneID" id="16194377"/>
<evidence type="ECO:0000313" key="3">
    <source>
        <dbReference type="Proteomes" id="UP000202022"/>
    </source>
</evidence>
<evidence type="ECO:0000256" key="1">
    <source>
        <dbReference type="SAM" id="MobiDB-lite"/>
    </source>
</evidence>
<accession>R4TKC3</accession>
<dbReference type="EMBL" id="KC292023">
    <property type="protein sequence ID" value="AGM11122.1"/>
    <property type="molecule type" value="Genomic_DNA"/>
</dbReference>
<dbReference type="RefSeq" id="YP_008059518.1">
    <property type="nucleotide sequence ID" value="NC_021329.1"/>
</dbReference>
<name>R4TKC3_9CAUD</name>